<dbReference type="PANTHER" id="PTHR35862:SF1">
    <property type="entry name" value="FELS-2 PROPHAGE PROTEIN"/>
    <property type="match status" value="1"/>
</dbReference>
<dbReference type="InterPro" id="IPR052726">
    <property type="entry name" value="Phage_Baseplate_Hub"/>
</dbReference>
<dbReference type="EMBL" id="LR134155">
    <property type="protein sequence ID" value="VEA71959.1"/>
    <property type="molecule type" value="Genomic_DNA"/>
</dbReference>
<evidence type="ECO:0000313" key="2">
    <source>
        <dbReference type="EMBL" id="VEA71959.1"/>
    </source>
</evidence>
<feature type="region of interest" description="Disordered" evidence="1">
    <location>
        <begin position="239"/>
        <end position="269"/>
    </location>
</feature>
<sequence>MITDTALPMGSKIAPDFIITLDDKDITASIAPRLISLTLKDVSGFAADSLSIILDDSDGQLIMPRRGALLTLYIGWQGSALFGHGSFVIDTITHTGAPDQLTISANSADFRRSLNQLRSQSYSDIALGDIIKQISERNQLRAPNVDTGLSEITIPHIDQTNESDLQFLVRLATLNGAKVSLRFQRISFFKPGVGGVSNGEPLQVQVLTRNDGDKHSFNIADKKAYSGVSAVWLNTDKPNDANKKIRLDRQLPGGPNNASGSPPGAQTSPNNYLLGAGDNIFNIPKVFRDKNAAMRGAEAVFKRIQQGLAKFTINLAIGRPDLVPDTPIIVRGFKSQIDSQRWLINAITHNLSSSGYTCTLDLQVMLDDLTYHTTET</sequence>
<name>A0A3S5DFC4_SERRU</name>
<dbReference type="PANTHER" id="PTHR35862">
    <property type="entry name" value="FELS-2 PROPHAGE PROTEIN"/>
    <property type="match status" value="1"/>
</dbReference>
<accession>A0A3S5DFC4</accession>
<reference evidence="2 3" key="1">
    <citation type="submission" date="2018-12" db="EMBL/GenBank/DDBJ databases">
        <authorList>
            <consortium name="Pathogen Informatics"/>
        </authorList>
    </citation>
    <scope>NUCLEOTIDE SEQUENCE [LARGE SCALE GENOMIC DNA]</scope>
    <source>
        <strain evidence="2 3">NCTC9419</strain>
    </source>
</reference>
<gene>
    <name evidence="2" type="ORF">NCTC9419_03542</name>
</gene>
<feature type="compositionally biased region" description="Basic and acidic residues" evidence="1">
    <location>
        <begin position="239"/>
        <end position="249"/>
    </location>
</feature>
<proteinExistence type="predicted"/>
<dbReference type="Pfam" id="PF05954">
    <property type="entry name" value="Phage_GPD"/>
    <property type="match status" value="1"/>
</dbReference>
<evidence type="ECO:0000313" key="3">
    <source>
        <dbReference type="Proteomes" id="UP000271603"/>
    </source>
</evidence>
<feature type="compositionally biased region" description="Low complexity" evidence="1">
    <location>
        <begin position="252"/>
        <end position="265"/>
    </location>
</feature>
<dbReference type="AlphaFoldDB" id="A0A3S5DFC4"/>
<dbReference type="SUPFAM" id="SSF69279">
    <property type="entry name" value="Phage tail proteins"/>
    <property type="match status" value="1"/>
</dbReference>
<protein>
    <submittedName>
        <fullName evidence="2">Phage protein D</fullName>
    </submittedName>
</protein>
<evidence type="ECO:0000256" key="1">
    <source>
        <dbReference type="SAM" id="MobiDB-lite"/>
    </source>
</evidence>
<organism evidence="2 3">
    <name type="scientific">Serratia rubidaea</name>
    <name type="common">Serratia marinorubra</name>
    <dbReference type="NCBI Taxonomy" id="61652"/>
    <lineage>
        <taxon>Bacteria</taxon>
        <taxon>Pseudomonadati</taxon>
        <taxon>Pseudomonadota</taxon>
        <taxon>Gammaproteobacteria</taxon>
        <taxon>Enterobacterales</taxon>
        <taxon>Yersiniaceae</taxon>
        <taxon>Serratia</taxon>
    </lineage>
</organism>
<dbReference type="Proteomes" id="UP000271603">
    <property type="component" value="Chromosome"/>
</dbReference>